<name>A0A445AYR5_ARAHY</name>
<accession>A0A445AYR5</accession>
<evidence type="ECO:0000313" key="2">
    <source>
        <dbReference type="Proteomes" id="UP000289738"/>
    </source>
</evidence>
<reference evidence="1 2" key="1">
    <citation type="submission" date="2019-01" db="EMBL/GenBank/DDBJ databases">
        <title>Sequencing of cultivated peanut Arachis hypogaea provides insights into genome evolution and oil improvement.</title>
        <authorList>
            <person name="Chen X."/>
        </authorList>
    </citation>
    <scope>NUCLEOTIDE SEQUENCE [LARGE SCALE GENOMIC DNA]</scope>
    <source>
        <strain evidence="2">cv. Fuhuasheng</strain>
        <tissue evidence="1">Leaves</tissue>
    </source>
</reference>
<dbReference type="AlphaFoldDB" id="A0A445AYR5"/>
<dbReference type="EMBL" id="SDMP01000011">
    <property type="protein sequence ID" value="RYR31567.1"/>
    <property type="molecule type" value="Genomic_DNA"/>
</dbReference>
<dbReference type="Gramene" id="arahy.Tifrunner.gnm2.ann2.Ah11g364100.1">
    <property type="protein sequence ID" value="arahy.Tifrunner.gnm2.ann2.Ah11g364100.1-CDS"/>
    <property type="gene ID" value="arahy.Tifrunner.gnm2.ann2.Ah11g364100"/>
</dbReference>
<sequence>MDETDQAIERSKQTEQMGCIVNELDSIQFSIKASQLVKEIRRKILNPNNKDITDISGLAPPAQTRRLLYLRSREHFD</sequence>
<protein>
    <submittedName>
        <fullName evidence="1">Uncharacterized protein</fullName>
    </submittedName>
</protein>
<comment type="caution">
    <text evidence="1">The sequence shown here is derived from an EMBL/GenBank/DDBJ whole genome shotgun (WGS) entry which is preliminary data.</text>
</comment>
<dbReference type="Proteomes" id="UP000289738">
    <property type="component" value="Chromosome B01"/>
</dbReference>
<organism evidence="1 2">
    <name type="scientific">Arachis hypogaea</name>
    <name type="common">Peanut</name>
    <dbReference type="NCBI Taxonomy" id="3818"/>
    <lineage>
        <taxon>Eukaryota</taxon>
        <taxon>Viridiplantae</taxon>
        <taxon>Streptophyta</taxon>
        <taxon>Embryophyta</taxon>
        <taxon>Tracheophyta</taxon>
        <taxon>Spermatophyta</taxon>
        <taxon>Magnoliopsida</taxon>
        <taxon>eudicotyledons</taxon>
        <taxon>Gunneridae</taxon>
        <taxon>Pentapetalae</taxon>
        <taxon>rosids</taxon>
        <taxon>fabids</taxon>
        <taxon>Fabales</taxon>
        <taxon>Fabaceae</taxon>
        <taxon>Papilionoideae</taxon>
        <taxon>50 kb inversion clade</taxon>
        <taxon>dalbergioids sensu lato</taxon>
        <taxon>Dalbergieae</taxon>
        <taxon>Pterocarpus clade</taxon>
        <taxon>Arachis</taxon>
    </lineage>
</organism>
<gene>
    <name evidence="1" type="ORF">Ahy_B01g056387</name>
</gene>
<evidence type="ECO:0000313" key="1">
    <source>
        <dbReference type="EMBL" id="RYR31567.1"/>
    </source>
</evidence>
<keyword evidence="2" id="KW-1185">Reference proteome</keyword>
<proteinExistence type="predicted"/>
<dbReference type="STRING" id="3818.A0A445AYR5"/>